<dbReference type="GeneID" id="108042231"/>
<dbReference type="CDD" id="cd03263">
    <property type="entry name" value="ABC_subfamily_A"/>
    <property type="match status" value="2"/>
</dbReference>
<feature type="transmembrane region" description="Helical" evidence="8">
    <location>
        <begin position="221"/>
        <end position="239"/>
    </location>
</feature>
<evidence type="ECO:0000256" key="6">
    <source>
        <dbReference type="ARBA" id="ARBA00023136"/>
    </source>
</evidence>
<organism evidence="10">
    <name type="scientific">Drosophila rhopaloa</name>
    <name type="common">Fruit fly</name>
    <dbReference type="NCBI Taxonomy" id="1041015"/>
    <lineage>
        <taxon>Eukaryota</taxon>
        <taxon>Metazoa</taxon>
        <taxon>Ecdysozoa</taxon>
        <taxon>Arthropoda</taxon>
        <taxon>Hexapoda</taxon>
        <taxon>Insecta</taxon>
        <taxon>Pterygota</taxon>
        <taxon>Neoptera</taxon>
        <taxon>Endopterygota</taxon>
        <taxon>Diptera</taxon>
        <taxon>Brachycera</taxon>
        <taxon>Muscomorpha</taxon>
        <taxon>Ephydroidea</taxon>
        <taxon>Drosophilidae</taxon>
        <taxon>Drosophila</taxon>
        <taxon>Sophophora</taxon>
    </lineage>
</organism>
<evidence type="ECO:0000256" key="5">
    <source>
        <dbReference type="ARBA" id="ARBA00022989"/>
    </source>
</evidence>
<evidence type="ECO:0000256" key="2">
    <source>
        <dbReference type="ARBA" id="ARBA00022692"/>
    </source>
</evidence>
<dbReference type="GO" id="GO:0005319">
    <property type="term" value="F:lipid transporter activity"/>
    <property type="evidence" value="ECO:0007669"/>
    <property type="project" value="TreeGrafter"/>
</dbReference>
<evidence type="ECO:0000256" key="4">
    <source>
        <dbReference type="ARBA" id="ARBA00022840"/>
    </source>
</evidence>
<evidence type="ECO:0000256" key="7">
    <source>
        <dbReference type="SAM" id="MobiDB-lite"/>
    </source>
</evidence>
<dbReference type="SUPFAM" id="SSF52540">
    <property type="entry name" value="P-loop containing nucleoside triphosphate hydrolases"/>
    <property type="match status" value="2"/>
</dbReference>
<dbReference type="PROSITE" id="PS50893">
    <property type="entry name" value="ABC_TRANSPORTER_2"/>
    <property type="match status" value="2"/>
</dbReference>
<dbReference type="SMART" id="SM00382">
    <property type="entry name" value="AAA"/>
    <property type="match status" value="2"/>
</dbReference>
<dbReference type="Pfam" id="PF00005">
    <property type="entry name" value="ABC_tran"/>
    <property type="match status" value="2"/>
</dbReference>
<dbReference type="InterPro" id="IPR026082">
    <property type="entry name" value="ABCA"/>
</dbReference>
<feature type="domain" description="ABC transporter" evidence="9">
    <location>
        <begin position="491"/>
        <end position="720"/>
    </location>
</feature>
<comment type="subcellular location">
    <subcellularLocation>
        <location evidence="1">Membrane</location>
        <topology evidence="1">Multi-pass membrane protein</topology>
    </subcellularLocation>
</comment>
<keyword evidence="5 8" id="KW-1133">Transmembrane helix</keyword>
<feature type="transmembrane region" description="Helical" evidence="8">
    <location>
        <begin position="1119"/>
        <end position="1137"/>
    </location>
</feature>
<reference evidence="10" key="1">
    <citation type="submission" date="2025-08" db="UniProtKB">
        <authorList>
            <consortium name="RefSeq"/>
        </authorList>
    </citation>
    <scope>IDENTIFICATION</scope>
</reference>
<feature type="transmembrane region" description="Helical" evidence="8">
    <location>
        <begin position="330"/>
        <end position="349"/>
    </location>
</feature>
<dbReference type="InterPro" id="IPR003439">
    <property type="entry name" value="ABC_transporter-like_ATP-bd"/>
</dbReference>
<name>A0A6P4ECU3_DRORH</name>
<evidence type="ECO:0000256" key="8">
    <source>
        <dbReference type="SAM" id="Phobius"/>
    </source>
</evidence>
<dbReference type="Gene3D" id="3.40.50.300">
    <property type="entry name" value="P-loop containing nucleotide triphosphate hydrolases"/>
    <property type="match status" value="2"/>
</dbReference>
<dbReference type="FunFam" id="3.40.50.300:FF:002275">
    <property type="entry name" value="ATP-binding cassette, subfamily A (ABC1), member 16"/>
    <property type="match status" value="1"/>
</dbReference>
<dbReference type="PANTHER" id="PTHR19229:SF250">
    <property type="entry name" value="ABC TRANSPORTER DOMAIN-CONTAINING PROTEIN-RELATED"/>
    <property type="match status" value="1"/>
</dbReference>
<dbReference type="OrthoDB" id="10255969at2759"/>
<keyword evidence="3" id="KW-0547">Nucleotide-binding</keyword>
<feature type="transmembrane region" description="Helical" evidence="8">
    <location>
        <begin position="1062"/>
        <end position="1085"/>
    </location>
</feature>
<evidence type="ECO:0000256" key="1">
    <source>
        <dbReference type="ARBA" id="ARBA00004141"/>
    </source>
</evidence>
<feature type="region of interest" description="Disordered" evidence="7">
    <location>
        <begin position="798"/>
        <end position="831"/>
    </location>
</feature>
<accession>A0A6P4ECU3</accession>
<keyword evidence="6 8" id="KW-0472">Membrane</keyword>
<feature type="transmembrane region" description="Helical" evidence="8">
    <location>
        <begin position="1091"/>
        <end position="1112"/>
    </location>
</feature>
<dbReference type="GO" id="GO:0140359">
    <property type="term" value="F:ABC-type transporter activity"/>
    <property type="evidence" value="ECO:0007669"/>
    <property type="project" value="InterPro"/>
</dbReference>
<evidence type="ECO:0000313" key="10">
    <source>
        <dbReference type="RefSeq" id="XP_016975900.1"/>
    </source>
</evidence>
<feature type="transmembrane region" description="Helical" evidence="8">
    <location>
        <begin position="853"/>
        <end position="874"/>
    </location>
</feature>
<dbReference type="GO" id="GO:0005524">
    <property type="term" value="F:ATP binding"/>
    <property type="evidence" value="ECO:0007669"/>
    <property type="project" value="UniProtKB-KW"/>
</dbReference>
<evidence type="ECO:0000256" key="3">
    <source>
        <dbReference type="ARBA" id="ARBA00022741"/>
    </source>
</evidence>
<dbReference type="OMA" id="IITINTY"/>
<feature type="transmembrane region" description="Helical" evidence="8">
    <location>
        <begin position="1221"/>
        <end position="1238"/>
    </location>
</feature>
<feature type="transmembrane region" description="Helical" evidence="8">
    <location>
        <begin position="302"/>
        <end position="324"/>
    </location>
</feature>
<keyword evidence="4 10" id="KW-0067">ATP-binding</keyword>
<feature type="transmembrane region" description="Helical" evidence="8">
    <location>
        <begin position="403"/>
        <end position="424"/>
    </location>
</feature>
<dbReference type="RefSeq" id="XP_016975900.1">
    <property type="nucleotide sequence ID" value="XM_017120411.1"/>
</dbReference>
<feature type="transmembrane region" description="Helical" evidence="8">
    <location>
        <begin position="1149"/>
        <end position="1169"/>
    </location>
</feature>
<dbReference type="InterPro" id="IPR027417">
    <property type="entry name" value="P-loop_NTPase"/>
</dbReference>
<gene>
    <name evidence="10" type="primary">LOC108042231</name>
</gene>
<feature type="transmembrane region" description="Helical" evidence="8">
    <location>
        <begin position="259"/>
        <end position="281"/>
    </location>
</feature>
<dbReference type="PANTHER" id="PTHR19229">
    <property type="entry name" value="ATP-BINDING CASSETTE TRANSPORTER SUBFAMILY A ABCA"/>
    <property type="match status" value="1"/>
</dbReference>
<dbReference type="InterPro" id="IPR056264">
    <property type="entry name" value="R2_ABCA1-4-like"/>
</dbReference>
<feature type="domain" description="ABC transporter" evidence="9">
    <location>
        <begin position="1285"/>
        <end position="1515"/>
    </location>
</feature>
<keyword evidence="2 8" id="KW-0812">Transmembrane</keyword>
<dbReference type="GO" id="GO:0016020">
    <property type="term" value="C:membrane"/>
    <property type="evidence" value="ECO:0007669"/>
    <property type="project" value="UniProtKB-SubCell"/>
</dbReference>
<proteinExistence type="predicted"/>
<dbReference type="InterPro" id="IPR003593">
    <property type="entry name" value="AAA+_ATPase"/>
</dbReference>
<dbReference type="RefSeq" id="XP_016975900.2">
    <property type="nucleotide sequence ID" value="XM_017120411.2"/>
</dbReference>
<sequence length="1609" mass="181048">MAVHKAPNCLIQLLLLVWKNFSMLLGRKCYMMGLIIFFAIIPLILMSLRLIPLLRRKPQIRGPIPTFGLHGRIPSNIYFSPQAPLLEALVKEINGSKITAFQNSRKLQEALVDFPDENDVVIGIDFAEGWTEWPDQLSFVLRVPKLSASDDDMFGLFGSYSYYENGFLAVQQALSKAHINHKCKQLNKCPKEIKFPEFRDLPSPPIFATVYTNYLQTIGQFFIEMIACFVVVSLTKYIVQEKELQLKETLHLLGVGSGLQWLAWYVQSFIILLIGSAVLTLCWKVVLPNSEISFLPFTHWSLVLFVLLVLGHCWICFSFLMSSLLSTTSLLPLITVLSVIATQFPYSFLHSVGCPLGLNAFISLFLLSGYTLLVDGVCNWDFYGVGLQWDNLFEIAWPGDTISVGHILLIMLLASFVSLLICLYMEQIRPGTYGVPRPWHFPCSCCCPTENLLPYKRLFYRCLGINRAAPDVERSEVELIEADPEGKTVGVQIIGLSKTFGKMEAVRHISFDMFEDQITVLMGHNGAGKTTLISMLAGFIPPTSGTALVNGYDIQREPRQARRCIGLCPQQNVLFKHLSSASHIWFFSRLRGLRGAEVKAEVDKYLEQLNLKGKKKAAARNLSGGTQRRLSVACALCGGVKVLICDEPSTGLDPGARRELWKLILEAKKGCTVLLTTHQLDDGEVLSDRMVIISDGQVRCIGSLPFLKKQVDASCLLTCETRKRCDVDKLTSLISLHVGSIIPFSIMGRDVCYKLPLSKSISFSRMFRDLEHQKNDLKVRGFGMSSVGLEEIFMSFGEEERDSRNSGGAEKNDEADDDVENEDYDQEESEPNCGSQWRAMMIKKYLSFFENKVYFVLLLLIPIVYYLSTLISATDPQNLPRVSMNVQEYGSYGVSILVSDPERSGEMSPAYYTIARLAGTNVVVKTIDEPMEEYVKNAWATPEGKHEIMFMPMAVELASPLVGWVGPRHFLYAAPMTLNLVYNVMAHELLGPEIRLKVTSAPYQKRSTVLNLFIDDRTLRFQTYVMCYVGLAMILFSHLIIQERDSHMKMQQEVSGLSMVTYWLSHLVFDMLVYSILALALLLPLYNYAPWYNLLTLLLFLGLTSLIFVYFLTLVLSATLLAVTLVLLSGILAFYLIQLVGEQALIYNVIYIVICIAYLTPLVAGYYCLAKCFQFSTLCADSNFESEDPDLAFLKNVSCVNPMAVESAGCVCKNLMLYPEMLGMIAGAIIFWTIMMFYEYGSCIWYKFKGCCTPSPMGSIEDPKVAKEAEKIKNMDAEQIESRALVVEEVSKKYSCGPLAVNNISFALKPHFCLGLLGPNGAGKTSTFKMIVGEQSIDRGNIYIAGYSMKTNRRNAMKELGYCAQFDSFFEFFTGRQMVKFFLQLRGTESKKLKERSEQLADQFGFRKHLDKKIKYYSGGTKRKINAAVACGAKSLICLDEPSAGVDPASRRHVWNIIDETASKGKAVLLTSHNMDEINALCSKSVILVNGSIYAMGSNQHVKSKICNRLALKLVVNVKTDDMSRALIKIEDEVKNTFPKAILKENYEFSGRITFEIPEEDSSWSKVFDFVEGNRGPWQLVDYSIQQPSFEDIFEEIGKQRKFNKRTFI</sequence>
<dbReference type="Pfam" id="PF12698">
    <property type="entry name" value="ABC2_membrane_3"/>
    <property type="match status" value="1"/>
</dbReference>
<protein>
    <submittedName>
        <fullName evidence="10">ATP-binding cassette sub-family A member 1 isoform X1</fullName>
    </submittedName>
</protein>
<feature type="transmembrane region" description="Helical" evidence="8">
    <location>
        <begin position="361"/>
        <end position="383"/>
    </location>
</feature>
<feature type="transmembrane region" description="Helical" evidence="8">
    <location>
        <begin position="30"/>
        <end position="51"/>
    </location>
</feature>
<dbReference type="InterPro" id="IPR013525">
    <property type="entry name" value="ABC2_TM"/>
</dbReference>
<dbReference type="Pfam" id="PF23321">
    <property type="entry name" value="R1_ABCA1"/>
    <property type="match status" value="1"/>
</dbReference>
<evidence type="ECO:0000259" key="9">
    <source>
        <dbReference type="PROSITE" id="PS50893"/>
    </source>
</evidence>
<feature type="compositionally biased region" description="Acidic residues" evidence="7">
    <location>
        <begin position="813"/>
        <end position="830"/>
    </location>
</feature>
<dbReference type="GO" id="GO:0016887">
    <property type="term" value="F:ATP hydrolysis activity"/>
    <property type="evidence" value="ECO:0007669"/>
    <property type="project" value="InterPro"/>
</dbReference>
<feature type="transmembrane region" description="Helical" evidence="8">
    <location>
        <begin position="1021"/>
        <end position="1041"/>
    </location>
</feature>